<dbReference type="AlphaFoldDB" id="A0A1G2NFC9"/>
<name>A0A1G2NFC9_9BACT</name>
<keyword evidence="1" id="KW-1133">Transmembrane helix</keyword>
<keyword evidence="1" id="KW-0812">Transmembrane</keyword>
<protein>
    <recommendedName>
        <fullName evidence="4">Ada DNA repair metal-binding domain-containing protein</fullName>
    </recommendedName>
</protein>
<proteinExistence type="predicted"/>
<dbReference type="InterPro" id="IPR035451">
    <property type="entry name" value="Ada-like_dom_sf"/>
</dbReference>
<evidence type="ECO:0000256" key="1">
    <source>
        <dbReference type="SAM" id="Phobius"/>
    </source>
</evidence>
<dbReference type="Gene3D" id="3.40.10.10">
    <property type="entry name" value="DNA Methylphosphotriester Repair Domain"/>
    <property type="match status" value="1"/>
</dbReference>
<gene>
    <name evidence="2" type="ORF">A2938_02475</name>
</gene>
<keyword evidence="1" id="KW-0472">Membrane</keyword>
<evidence type="ECO:0008006" key="4">
    <source>
        <dbReference type="Google" id="ProtNLM"/>
    </source>
</evidence>
<dbReference type="Proteomes" id="UP000177797">
    <property type="component" value="Unassembled WGS sequence"/>
</dbReference>
<accession>A0A1G2NFC9</accession>
<evidence type="ECO:0000313" key="2">
    <source>
        <dbReference type="EMBL" id="OHA34149.1"/>
    </source>
</evidence>
<evidence type="ECO:0000313" key="3">
    <source>
        <dbReference type="Proteomes" id="UP000177797"/>
    </source>
</evidence>
<feature type="transmembrane region" description="Helical" evidence="1">
    <location>
        <begin position="22"/>
        <end position="43"/>
    </location>
</feature>
<dbReference type="SUPFAM" id="SSF57884">
    <property type="entry name" value="Ada DNA repair protein, N-terminal domain (N-Ada 10)"/>
    <property type="match status" value="1"/>
</dbReference>
<organism evidence="2 3">
    <name type="scientific">Candidatus Taylorbacteria bacterium RIFCSPLOWO2_01_FULL_48_100</name>
    <dbReference type="NCBI Taxonomy" id="1802322"/>
    <lineage>
        <taxon>Bacteria</taxon>
        <taxon>Candidatus Tayloriibacteriota</taxon>
    </lineage>
</organism>
<comment type="caution">
    <text evidence="2">The sequence shown here is derived from an EMBL/GenBank/DDBJ whole genome shotgun (WGS) entry which is preliminary data.</text>
</comment>
<dbReference type="EMBL" id="MHSA01000016">
    <property type="protein sequence ID" value="OHA34149.1"/>
    <property type="molecule type" value="Genomic_DNA"/>
</dbReference>
<reference evidence="2 3" key="1">
    <citation type="journal article" date="2016" name="Nat. Commun.">
        <title>Thousands of microbial genomes shed light on interconnected biogeochemical processes in an aquifer system.</title>
        <authorList>
            <person name="Anantharaman K."/>
            <person name="Brown C.T."/>
            <person name="Hug L.A."/>
            <person name="Sharon I."/>
            <person name="Castelle C.J."/>
            <person name="Probst A.J."/>
            <person name="Thomas B.C."/>
            <person name="Singh A."/>
            <person name="Wilkins M.J."/>
            <person name="Karaoz U."/>
            <person name="Brodie E.L."/>
            <person name="Williams K.H."/>
            <person name="Hubbard S.S."/>
            <person name="Banfield J.F."/>
        </authorList>
    </citation>
    <scope>NUCLEOTIDE SEQUENCE [LARGE SCALE GENOMIC DNA]</scope>
</reference>
<sequence>MTLQELKEEIKLAYGVLNSRDFFFSAVIVLVGFASFGLGRLSLLESKREPMRVENALMAGVGVASESDEKKENIALGLPAVPAHAGQAGGQIVASKTGAKYHFPWCAGASQIAEKNKIWFDSVEEAQKAGYAPASNCKGLK</sequence>